<dbReference type="Proteomes" id="UP000252707">
    <property type="component" value="Unassembled WGS sequence"/>
</dbReference>
<dbReference type="AlphaFoldDB" id="A0A369CI49"/>
<organism evidence="2 3">
    <name type="scientific">Thioalbus denitrificans</name>
    <dbReference type="NCBI Taxonomy" id="547122"/>
    <lineage>
        <taxon>Bacteria</taxon>
        <taxon>Pseudomonadati</taxon>
        <taxon>Pseudomonadota</taxon>
        <taxon>Gammaproteobacteria</taxon>
        <taxon>Chromatiales</taxon>
        <taxon>Ectothiorhodospiraceae</taxon>
        <taxon>Thioalbus</taxon>
    </lineage>
</organism>
<proteinExistence type="predicted"/>
<evidence type="ECO:0000313" key="2">
    <source>
        <dbReference type="EMBL" id="RCX32356.1"/>
    </source>
</evidence>
<accession>A0A369CI49</accession>
<comment type="caution">
    <text evidence="2">The sequence shown here is derived from an EMBL/GenBank/DDBJ whole genome shotgun (WGS) entry which is preliminary data.</text>
</comment>
<dbReference type="InterPro" id="IPR035173">
    <property type="entry name" value="SGP"/>
</dbReference>
<protein>
    <recommendedName>
        <fullName evidence="4">Sulfur globule protein CV1</fullName>
    </recommendedName>
</protein>
<keyword evidence="3" id="KW-1185">Reference proteome</keyword>
<dbReference type="Pfam" id="PF17228">
    <property type="entry name" value="SGP"/>
    <property type="match status" value="1"/>
</dbReference>
<evidence type="ECO:0008006" key="4">
    <source>
        <dbReference type="Google" id="ProtNLM"/>
    </source>
</evidence>
<keyword evidence="1" id="KW-0732">Signal</keyword>
<feature type="chain" id="PRO_5016661667" description="Sulfur globule protein CV1" evidence="1">
    <location>
        <begin position="27"/>
        <end position="105"/>
    </location>
</feature>
<feature type="signal peptide" evidence="1">
    <location>
        <begin position="1"/>
        <end position="26"/>
    </location>
</feature>
<name>A0A369CI49_9GAMM</name>
<evidence type="ECO:0000256" key="1">
    <source>
        <dbReference type="SAM" id="SignalP"/>
    </source>
</evidence>
<dbReference type="RefSeq" id="WP_114279150.1">
    <property type="nucleotide sequence ID" value="NZ_QPJY01000002.1"/>
</dbReference>
<dbReference type="EMBL" id="QPJY01000002">
    <property type="protein sequence ID" value="RCX32356.1"/>
    <property type="molecule type" value="Genomic_DNA"/>
</dbReference>
<sequence>MNKLTKAIAIAAVLGASSLTATSASAWWGGNPFFGNGNGYGDGDFSFSMRGNARGNGYGYNNPYYGYAPYGYAPYGAAPYGAAPYGAPYGAPVAVAPQAPQAETK</sequence>
<gene>
    <name evidence="2" type="ORF">DFQ59_102718</name>
</gene>
<reference evidence="2 3" key="1">
    <citation type="submission" date="2018-07" db="EMBL/GenBank/DDBJ databases">
        <title>Genomic Encyclopedia of Type Strains, Phase IV (KMG-IV): sequencing the most valuable type-strain genomes for metagenomic binning, comparative biology and taxonomic classification.</title>
        <authorList>
            <person name="Goeker M."/>
        </authorList>
    </citation>
    <scope>NUCLEOTIDE SEQUENCE [LARGE SCALE GENOMIC DNA]</scope>
    <source>
        <strain evidence="2 3">DSM 26407</strain>
    </source>
</reference>
<evidence type="ECO:0000313" key="3">
    <source>
        <dbReference type="Proteomes" id="UP000252707"/>
    </source>
</evidence>